<dbReference type="WBParaSite" id="ACRNAN_scaffold4099.g23758.t1">
    <property type="protein sequence ID" value="ACRNAN_scaffold4099.g23758.t1"/>
    <property type="gene ID" value="ACRNAN_scaffold4099.g23758"/>
</dbReference>
<dbReference type="PANTHER" id="PTHR22967">
    <property type="entry name" value="SERINE/THREONINE PROTEIN KINASE"/>
    <property type="match status" value="1"/>
</dbReference>
<dbReference type="PIRSF" id="PIRSF000654">
    <property type="entry name" value="Integrin-linked_kinase"/>
    <property type="match status" value="1"/>
</dbReference>
<dbReference type="SUPFAM" id="SSF56112">
    <property type="entry name" value="Protein kinase-like (PK-like)"/>
    <property type="match status" value="1"/>
</dbReference>
<name>A0A914DWV6_9BILA</name>
<feature type="domain" description="Protein kinase" evidence="2">
    <location>
        <begin position="17"/>
        <end position="297"/>
    </location>
</feature>
<keyword evidence="3" id="KW-1185">Reference proteome</keyword>
<dbReference type="Pfam" id="PF00069">
    <property type="entry name" value="Pkinase"/>
    <property type="match status" value="1"/>
</dbReference>
<evidence type="ECO:0000313" key="3">
    <source>
        <dbReference type="Proteomes" id="UP000887540"/>
    </source>
</evidence>
<dbReference type="Proteomes" id="UP000887540">
    <property type="component" value="Unplaced"/>
</dbReference>
<dbReference type="AlphaFoldDB" id="A0A914DWV6"/>
<dbReference type="GO" id="GO:0005524">
    <property type="term" value="F:ATP binding"/>
    <property type="evidence" value="ECO:0007669"/>
    <property type="project" value="InterPro"/>
</dbReference>
<dbReference type="PROSITE" id="PS00108">
    <property type="entry name" value="PROTEIN_KINASE_ST"/>
    <property type="match status" value="1"/>
</dbReference>
<dbReference type="Gene3D" id="1.10.510.10">
    <property type="entry name" value="Transferase(Phosphotransferase) domain 1"/>
    <property type="match status" value="1"/>
</dbReference>
<dbReference type="GO" id="GO:0004674">
    <property type="term" value="F:protein serine/threonine kinase activity"/>
    <property type="evidence" value="ECO:0007669"/>
    <property type="project" value="TreeGrafter"/>
</dbReference>
<evidence type="ECO:0000259" key="2">
    <source>
        <dbReference type="PROSITE" id="PS50011"/>
    </source>
</evidence>
<evidence type="ECO:0000313" key="4">
    <source>
        <dbReference type="WBParaSite" id="ACRNAN_scaffold4099.g23758.t1"/>
    </source>
</evidence>
<dbReference type="PROSITE" id="PS50011">
    <property type="entry name" value="PROTEIN_KINASE_DOM"/>
    <property type="match status" value="1"/>
</dbReference>
<accession>A0A914DWV6</accession>
<organism evidence="3 4">
    <name type="scientific">Acrobeloides nanus</name>
    <dbReference type="NCBI Taxonomy" id="290746"/>
    <lineage>
        <taxon>Eukaryota</taxon>
        <taxon>Metazoa</taxon>
        <taxon>Ecdysozoa</taxon>
        <taxon>Nematoda</taxon>
        <taxon>Chromadorea</taxon>
        <taxon>Rhabditida</taxon>
        <taxon>Tylenchina</taxon>
        <taxon>Cephalobomorpha</taxon>
        <taxon>Cephaloboidea</taxon>
        <taxon>Cephalobidae</taxon>
        <taxon>Acrobeloides</taxon>
    </lineage>
</organism>
<keyword evidence="1" id="KW-0547">Nucleotide-binding</keyword>
<proteinExistence type="predicted"/>
<reference evidence="4" key="1">
    <citation type="submission" date="2022-11" db="UniProtKB">
        <authorList>
            <consortium name="WormBaseParasite"/>
        </authorList>
    </citation>
    <scope>IDENTIFICATION</scope>
</reference>
<dbReference type="InterPro" id="IPR000719">
    <property type="entry name" value="Prot_kinase_dom"/>
</dbReference>
<sequence length="309" mass="35028">MGCTTSTLDFEIDGHQISIIKEISTGGFSQIFLAQDISSKEKFAVKRITCSSREEIHRVKQEISIHKQLGHYEHVLRLVGAFEEIDPRGQYGRFSIVMPLCEQGSLYDELLRRSKTKNFMELSLVLSLFSQMCSAVSYLHHARPAIAHRDIKPGNFLFEKSNYISLIDFGSCMQCPVHIADGRKSRQMIDESAEFCSMTYRPPELFTCEIGTTLSEKIDIWSLGCVLYALCYFVSPFDKVFERGDSVALAAQSARLDFDSDAPYDASMQKLIRDILKVDPEERPPISNVQQMVQEFLVSKNPQNGSSHK</sequence>
<dbReference type="InterPro" id="IPR008271">
    <property type="entry name" value="Ser/Thr_kinase_AS"/>
</dbReference>
<dbReference type="GO" id="GO:0005737">
    <property type="term" value="C:cytoplasm"/>
    <property type="evidence" value="ECO:0007669"/>
    <property type="project" value="TreeGrafter"/>
</dbReference>
<evidence type="ECO:0000256" key="1">
    <source>
        <dbReference type="ARBA" id="ARBA00022741"/>
    </source>
</evidence>
<dbReference type="InterPro" id="IPR011009">
    <property type="entry name" value="Kinase-like_dom_sf"/>
</dbReference>
<dbReference type="PANTHER" id="PTHR22967:SF92">
    <property type="entry name" value="LD17053P"/>
    <property type="match status" value="1"/>
</dbReference>
<dbReference type="SMART" id="SM00220">
    <property type="entry name" value="S_TKc"/>
    <property type="match status" value="1"/>
</dbReference>
<protein>
    <submittedName>
        <fullName evidence="4">Protein kinase domain-containing protein</fullName>
    </submittedName>
</protein>